<dbReference type="Proteomes" id="UP000799539">
    <property type="component" value="Unassembled WGS sequence"/>
</dbReference>
<evidence type="ECO:0000313" key="3">
    <source>
        <dbReference type="Proteomes" id="UP000799539"/>
    </source>
</evidence>
<name>A0A6A6FTI3_9PEZI</name>
<organism evidence="2 3">
    <name type="scientific">Cercospora zeae-maydis SCOH1-5</name>
    <dbReference type="NCBI Taxonomy" id="717836"/>
    <lineage>
        <taxon>Eukaryota</taxon>
        <taxon>Fungi</taxon>
        <taxon>Dikarya</taxon>
        <taxon>Ascomycota</taxon>
        <taxon>Pezizomycotina</taxon>
        <taxon>Dothideomycetes</taxon>
        <taxon>Dothideomycetidae</taxon>
        <taxon>Mycosphaerellales</taxon>
        <taxon>Mycosphaerellaceae</taxon>
        <taxon>Cercospora</taxon>
    </lineage>
</organism>
<evidence type="ECO:0000313" key="2">
    <source>
        <dbReference type="EMBL" id="KAF2216624.1"/>
    </source>
</evidence>
<protein>
    <submittedName>
        <fullName evidence="2">Uncharacterized protein</fullName>
    </submittedName>
</protein>
<reference evidence="2" key="1">
    <citation type="journal article" date="2020" name="Stud. Mycol.">
        <title>101 Dothideomycetes genomes: a test case for predicting lifestyles and emergence of pathogens.</title>
        <authorList>
            <person name="Haridas S."/>
            <person name="Albert R."/>
            <person name="Binder M."/>
            <person name="Bloem J."/>
            <person name="Labutti K."/>
            <person name="Salamov A."/>
            <person name="Andreopoulos B."/>
            <person name="Baker S."/>
            <person name="Barry K."/>
            <person name="Bills G."/>
            <person name="Bluhm B."/>
            <person name="Cannon C."/>
            <person name="Castanera R."/>
            <person name="Culley D."/>
            <person name="Daum C."/>
            <person name="Ezra D."/>
            <person name="Gonzalez J."/>
            <person name="Henrissat B."/>
            <person name="Kuo A."/>
            <person name="Liang C."/>
            <person name="Lipzen A."/>
            <person name="Lutzoni F."/>
            <person name="Magnuson J."/>
            <person name="Mondo S."/>
            <person name="Nolan M."/>
            <person name="Ohm R."/>
            <person name="Pangilinan J."/>
            <person name="Park H.-J."/>
            <person name="Ramirez L."/>
            <person name="Alfaro M."/>
            <person name="Sun H."/>
            <person name="Tritt A."/>
            <person name="Yoshinaga Y."/>
            <person name="Zwiers L.-H."/>
            <person name="Turgeon B."/>
            <person name="Goodwin S."/>
            <person name="Spatafora J."/>
            <person name="Crous P."/>
            <person name="Grigoriev I."/>
        </authorList>
    </citation>
    <scope>NUCLEOTIDE SEQUENCE</scope>
    <source>
        <strain evidence="2">SCOH1-5</strain>
    </source>
</reference>
<dbReference type="EMBL" id="ML992664">
    <property type="protein sequence ID" value="KAF2216624.1"/>
    <property type="molecule type" value="Genomic_DNA"/>
</dbReference>
<accession>A0A6A6FTI3</accession>
<sequence>MPHMKFDQTTLEPRLVSQGSEYFIRLLTRQQGRVNFTTTTTTTTTKSPPAAPTASKAYPAAVRPQLDKKKKKKAKSTYCLRLVRALDRYDVNPAVYDPSCTLEASQLLPILRLPSELRQKMLDNVLDDEDVLFSRPNSTIQALALTCKRWALDLPEVKKL</sequence>
<keyword evidence="3" id="KW-1185">Reference proteome</keyword>
<feature type="compositionally biased region" description="Low complexity" evidence="1">
    <location>
        <begin position="39"/>
        <end position="61"/>
    </location>
</feature>
<dbReference type="OrthoDB" id="3635292at2759"/>
<gene>
    <name evidence="2" type="ORF">CERZMDRAFT_89927</name>
</gene>
<proteinExistence type="predicted"/>
<dbReference type="AlphaFoldDB" id="A0A6A6FTI3"/>
<evidence type="ECO:0000256" key="1">
    <source>
        <dbReference type="SAM" id="MobiDB-lite"/>
    </source>
</evidence>
<feature type="region of interest" description="Disordered" evidence="1">
    <location>
        <begin position="39"/>
        <end position="69"/>
    </location>
</feature>